<dbReference type="InterPro" id="IPR011990">
    <property type="entry name" value="TPR-like_helical_dom_sf"/>
</dbReference>
<dbReference type="Pfam" id="PF00512">
    <property type="entry name" value="HisKA"/>
    <property type="match status" value="1"/>
</dbReference>
<keyword evidence="6" id="KW-0175">Coiled coil</keyword>
<evidence type="ECO:0000259" key="9">
    <source>
        <dbReference type="PROSITE" id="PS50110"/>
    </source>
</evidence>
<dbReference type="Pfam" id="PF00072">
    <property type="entry name" value="Response_reg"/>
    <property type="match status" value="1"/>
</dbReference>
<dbReference type="InterPro" id="IPR004358">
    <property type="entry name" value="Sig_transdc_His_kin-like_C"/>
</dbReference>
<keyword evidence="3 4" id="KW-0597">Phosphoprotein</keyword>
<evidence type="ECO:0000256" key="3">
    <source>
        <dbReference type="ARBA" id="ARBA00022553"/>
    </source>
</evidence>
<feature type="transmembrane region" description="Helical" evidence="7">
    <location>
        <begin position="321"/>
        <end position="340"/>
    </location>
</feature>
<keyword evidence="11" id="KW-1185">Reference proteome</keyword>
<dbReference type="CDD" id="cd16922">
    <property type="entry name" value="HATPase_EvgS-ArcB-TorS-like"/>
    <property type="match status" value="1"/>
</dbReference>
<dbReference type="SMART" id="SM00028">
    <property type="entry name" value="TPR"/>
    <property type="match status" value="3"/>
</dbReference>
<dbReference type="InterPro" id="IPR005467">
    <property type="entry name" value="His_kinase_dom"/>
</dbReference>
<dbReference type="PRINTS" id="PR00344">
    <property type="entry name" value="BCTRLSENSOR"/>
</dbReference>
<sequence length="754" mass="87236">MKSYLLISFFFIITLSFSQSEREIINKIDQINSQGLVHYNHNDITKAFNKFNEAIKLSDSIKDNYGHAVATYNLGRIYNYMHEYDDAKLCYNKMLVYSLKIDDNFLIANSYLSLAQLYEEINQDEDVIPYLEKALEYGQKSNVRDQDNHDKQNSILFDIKMEMSSVYMQRNNLDLALINLLRAENNLNKLPFDAYTYAKFNYAYGRYFNRKNFFNKANDKFELAITFLKDQQIKDLNSNLLISEIYRDLSLSNSKLDNTEMAYNFLIKHNFYREQFINEEKVKQENIAKSKFYLADYKQIAERANKEKIAQEQITQKIKKINIAIIVTIFVLAISLLMLYRNYLSKRKLSQVLEAQNKQLEYAKDQAEKSSQLKSKFISNVTHELRTPLYGVVGLTSLLLKRNDLSERDSKYLKSLKYSGDYLMNLINDILQIGKIESQKIELKNVTINIRELIDNITDSFEYKLQETNNRIKVDIDKSIPKYIKCDNVRLSQVLINLIGNSIKFTENEVTTVTVKALKIDQDKVSLHFSVKDNGPGIPKEMHESIFENFLQLDENNNVNYKGTGLGLPITKNLIELFGSQIELESEVGKGSTFGFQVSFEVDNDYSNKLNETKTVPLNGNYKILVAEDNKINQIVTRNILEKGNFQCDIAKNGLEAVNALKLKDYDLILMDINMPILNGNEATKEIRKTNSLIPIIALTAADIEEVKKEYQAIGYNDIITKPFDNSRFYQTILSNIQKSKNKIDEKSPLVKVS</sequence>
<evidence type="ECO:0000256" key="1">
    <source>
        <dbReference type="ARBA" id="ARBA00000085"/>
    </source>
</evidence>
<name>A0A316E8G6_9FLAO</name>
<dbReference type="SMART" id="SM00387">
    <property type="entry name" value="HATPase_c"/>
    <property type="match status" value="1"/>
</dbReference>
<evidence type="ECO:0000256" key="6">
    <source>
        <dbReference type="SAM" id="Coils"/>
    </source>
</evidence>
<accession>A0A316E8G6</accession>
<dbReference type="GO" id="GO:0000155">
    <property type="term" value="F:phosphorelay sensor kinase activity"/>
    <property type="evidence" value="ECO:0007669"/>
    <property type="project" value="InterPro"/>
</dbReference>
<dbReference type="PROSITE" id="PS50110">
    <property type="entry name" value="RESPONSE_REGULATORY"/>
    <property type="match status" value="1"/>
</dbReference>
<dbReference type="CDD" id="cd00082">
    <property type="entry name" value="HisKA"/>
    <property type="match status" value="1"/>
</dbReference>
<dbReference type="Proteomes" id="UP000245430">
    <property type="component" value="Unassembled WGS sequence"/>
</dbReference>
<dbReference type="InterPro" id="IPR001789">
    <property type="entry name" value="Sig_transdc_resp-reg_receiver"/>
</dbReference>
<dbReference type="AlphaFoldDB" id="A0A316E8G6"/>
<proteinExistence type="predicted"/>
<feature type="repeat" description="TPR" evidence="5">
    <location>
        <begin position="108"/>
        <end position="141"/>
    </location>
</feature>
<protein>
    <recommendedName>
        <fullName evidence="2">histidine kinase</fullName>
        <ecNumber evidence="2">2.7.13.3</ecNumber>
    </recommendedName>
</protein>
<evidence type="ECO:0000256" key="7">
    <source>
        <dbReference type="SAM" id="Phobius"/>
    </source>
</evidence>
<dbReference type="EMBL" id="QGGP01000003">
    <property type="protein sequence ID" value="PWK19190.1"/>
    <property type="molecule type" value="Genomic_DNA"/>
</dbReference>
<keyword evidence="5" id="KW-0802">TPR repeat</keyword>
<dbReference type="PANTHER" id="PTHR45339">
    <property type="entry name" value="HYBRID SIGNAL TRANSDUCTION HISTIDINE KINASE J"/>
    <property type="match status" value="1"/>
</dbReference>
<evidence type="ECO:0000256" key="5">
    <source>
        <dbReference type="PROSITE-ProRule" id="PRU00339"/>
    </source>
</evidence>
<evidence type="ECO:0000313" key="10">
    <source>
        <dbReference type="EMBL" id="PWK19190.1"/>
    </source>
</evidence>
<dbReference type="Gene3D" id="1.10.287.130">
    <property type="match status" value="1"/>
</dbReference>
<feature type="domain" description="Histidine kinase" evidence="8">
    <location>
        <begin position="380"/>
        <end position="602"/>
    </location>
</feature>
<feature type="modified residue" description="4-aspartylphosphate" evidence="4">
    <location>
        <position position="672"/>
    </location>
</feature>
<dbReference type="PROSITE" id="PS50109">
    <property type="entry name" value="HIS_KIN"/>
    <property type="match status" value="1"/>
</dbReference>
<dbReference type="SMART" id="SM00448">
    <property type="entry name" value="REC"/>
    <property type="match status" value="1"/>
</dbReference>
<dbReference type="PROSITE" id="PS50005">
    <property type="entry name" value="TPR"/>
    <property type="match status" value="1"/>
</dbReference>
<keyword evidence="7" id="KW-0472">Membrane</keyword>
<reference evidence="10 11" key="1">
    <citation type="submission" date="2018-05" db="EMBL/GenBank/DDBJ databases">
        <title>Genomic Encyclopedia of Archaeal and Bacterial Type Strains, Phase II (KMG-II): from individual species to whole genera.</title>
        <authorList>
            <person name="Goeker M."/>
        </authorList>
    </citation>
    <scope>NUCLEOTIDE SEQUENCE [LARGE SCALE GENOMIC DNA]</scope>
    <source>
        <strain evidence="10 11">DSM 22637</strain>
    </source>
</reference>
<dbReference type="InterPro" id="IPR019734">
    <property type="entry name" value="TPR_rpt"/>
</dbReference>
<evidence type="ECO:0000259" key="8">
    <source>
        <dbReference type="PROSITE" id="PS50109"/>
    </source>
</evidence>
<organism evidence="10 11">
    <name type="scientific">Xanthomarina spongicola</name>
    <dbReference type="NCBI Taxonomy" id="570520"/>
    <lineage>
        <taxon>Bacteria</taxon>
        <taxon>Pseudomonadati</taxon>
        <taxon>Bacteroidota</taxon>
        <taxon>Flavobacteriia</taxon>
        <taxon>Flavobacteriales</taxon>
        <taxon>Flavobacteriaceae</taxon>
        <taxon>Xanthomarina</taxon>
    </lineage>
</organism>
<evidence type="ECO:0000256" key="2">
    <source>
        <dbReference type="ARBA" id="ARBA00012438"/>
    </source>
</evidence>
<comment type="caution">
    <text evidence="10">The sequence shown here is derived from an EMBL/GenBank/DDBJ whole genome shotgun (WGS) entry which is preliminary data.</text>
</comment>
<dbReference type="InterPro" id="IPR003661">
    <property type="entry name" value="HisK_dim/P_dom"/>
</dbReference>
<dbReference type="SUPFAM" id="SSF47384">
    <property type="entry name" value="Homodimeric domain of signal transducing histidine kinase"/>
    <property type="match status" value="1"/>
</dbReference>
<dbReference type="Gene3D" id="1.25.40.10">
    <property type="entry name" value="Tetratricopeptide repeat domain"/>
    <property type="match status" value="1"/>
</dbReference>
<dbReference type="RefSeq" id="WP_109682184.1">
    <property type="nucleotide sequence ID" value="NZ_QGGP01000003.1"/>
</dbReference>
<keyword evidence="7" id="KW-1133">Transmembrane helix</keyword>
<keyword evidence="7" id="KW-0812">Transmembrane</keyword>
<dbReference type="InterPro" id="IPR036097">
    <property type="entry name" value="HisK_dim/P_sf"/>
</dbReference>
<comment type="catalytic activity">
    <reaction evidence="1">
        <text>ATP + protein L-histidine = ADP + protein N-phospho-L-histidine.</text>
        <dbReference type="EC" id="2.7.13.3"/>
    </reaction>
</comment>
<evidence type="ECO:0000313" key="11">
    <source>
        <dbReference type="Proteomes" id="UP000245430"/>
    </source>
</evidence>
<dbReference type="Gene3D" id="3.40.50.2300">
    <property type="match status" value="1"/>
</dbReference>
<gene>
    <name evidence="10" type="ORF">LX78_01671</name>
</gene>
<dbReference type="PANTHER" id="PTHR45339:SF5">
    <property type="entry name" value="HISTIDINE KINASE"/>
    <property type="match status" value="1"/>
</dbReference>
<dbReference type="EC" id="2.7.13.3" evidence="2"/>
<dbReference type="OrthoDB" id="4457677at2"/>
<dbReference type="Pfam" id="PF02518">
    <property type="entry name" value="HATPase_c"/>
    <property type="match status" value="1"/>
</dbReference>
<dbReference type="InterPro" id="IPR011006">
    <property type="entry name" value="CheY-like_superfamily"/>
</dbReference>
<dbReference type="FunFam" id="3.30.565.10:FF:000010">
    <property type="entry name" value="Sensor histidine kinase RcsC"/>
    <property type="match status" value="1"/>
</dbReference>
<dbReference type="Gene3D" id="3.30.565.10">
    <property type="entry name" value="Histidine kinase-like ATPase, C-terminal domain"/>
    <property type="match status" value="1"/>
</dbReference>
<dbReference type="CDD" id="cd17546">
    <property type="entry name" value="REC_hyHK_CKI1_RcsC-like"/>
    <property type="match status" value="1"/>
</dbReference>
<dbReference type="SUPFAM" id="SSF48452">
    <property type="entry name" value="TPR-like"/>
    <property type="match status" value="1"/>
</dbReference>
<dbReference type="SUPFAM" id="SSF55874">
    <property type="entry name" value="ATPase domain of HSP90 chaperone/DNA topoisomerase II/histidine kinase"/>
    <property type="match status" value="1"/>
</dbReference>
<evidence type="ECO:0000256" key="4">
    <source>
        <dbReference type="PROSITE-ProRule" id="PRU00169"/>
    </source>
</evidence>
<feature type="domain" description="Response regulatory" evidence="9">
    <location>
        <begin position="623"/>
        <end position="737"/>
    </location>
</feature>
<dbReference type="SUPFAM" id="SSF52172">
    <property type="entry name" value="CheY-like"/>
    <property type="match status" value="1"/>
</dbReference>
<dbReference type="SMART" id="SM00388">
    <property type="entry name" value="HisKA"/>
    <property type="match status" value="1"/>
</dbReference>
<dbReference type="InterPro" id="IPR036890">
    <property type="entry name" value="HATPase_C_sf"/>
</dbReference>
<feature type="coiled-coil region" evidence="6">
    <location>
        <begin position="346"/>
        <end position="373"/>
    </location>
</feature>
<dbReference type="InterPro" id="IPR003594">
    <property type="entry name" value="HATPase_dom"/>
</dbReference>